<dbReference type="RefSeq" id="WP_009251588.1">
    <property type="nucleotide sequence ID" value="NZ_BAABXS010000002.1"/>
</dbReference>
<dbReference type="OrthoDB" id="9812136at2"/>
<proteinExistence type="predicted"/>
<dbReference type="InterPro" id="IPR007211">
    <property type="entry name" value="DUF378"/>
</dbReference>
<dbReference type="PATRIC" id="fig|1432052.3.peg.1470"/>
<evidence type="ECO:0000313" key="4">
    <source>
        <dbReference type="EMBL" id="ODR52476.1"/>
    </source>
</evidence>
<dbReference type="AlphaFoldDB" id="A0A1E3A9D8"/>
<dbReference type="Proteomes" id="UP000094869">
    <property type="component" value="Unassembled WGS sequence"/>
</dbReference>
<gene>
    <name evidence="3" type="ORF">BEH84_01343</name>
    <name evidence="4" type="ORF">BEI59_10585</name>
    <name evidence="2" type="ORF">BEI61_01273</name>
    <name evidence="5" type="ORF">BEI63_07000</name>
</gene>
<evidence type="ECO:0000313" key="7">
    <source>
        <dbReference type="Proteomes" id="UP000094271"/>
    </source>
</evidence>
<name>A0A1E3A9D8_9FIRM</name>
<sequence>MGNKGLDYTALVITVIGAINWGLIGLFRLDLVALIFGQMSWISRIVYVIVGICGIYLLTFFGRVGNGRDD</sequence>
<dbReference type="GeneID" id="93299835"/>
<reference evidence="4 7" key="3">
    <citation type="submission" date="2016-08" db="EMBL/GenBank/DDBJ databases">
        <authorList>
            <person name="Seilhamer J.J."/>
        </authorList>
    </citation>
    <scope>NUCLEOTIDE SEQUENCE [LARGE SCALE GENOMIC DNA]</scope>
    <source>
        <strain evidence="4 7">NML150140-1</strain>
    </source>
</reference>
<feature type="transmembrane region" description="Helical" evidence="1">
    <location>
        <begin position="41"/>
        <end position="61"/>
    </location>
</feature>
<dbReference type="EMBL" id="MCGH01000002">
    <property type="protein sequence ID" value="ODM05385.1"/>
    <property type="molecule type" value="Genomic_DNA"/>
</dbReference>
<evidence type="ECO:0000313" key="9">
    <source>
        <dbReference type="Proteomes" id="UP000095003"/>
    </source>
</evidence>
<dbReference type="EMBL" id="MEHA01000006">
    <property type="protein sequence ID" value="ODR52476.1"/>
    <property type="molecule type" value="Genomic_DNA"/>
</dbReference>
<evidence type="ECO:0000256" key="1">
    <source>
        <dbReference type="SAM" id="Phobius"/>
    </source>
</evidence>
<evidence type="ECO:0000313" key="6">
    <source>
        <dbReference type="Proteomes" id="UP000094067"/>
    </source>
</evidence>
<dbReference type="PANTHER" id="PTHR37304">
    <property type="entry name" value="MEMBRANE PROTEIN-RELATED"/>
    <property type="match status" value="1"/>
</dbReference>
<keyword evidence="1" id="KW-0812">Transmembrane</keyword>
<keyword evidence="1" id="KW-1133">Transmembrane helix</keyword>
<dbReference type="Proteomes" id="UP000095003">
    <property type="component" value="Unassembled WGS sequence"/>
</dbReference>
<dbReference type="PANTHER" id="PTHR37304:SF1">
    <property type="entry name" value="MEMBRANE PROTEIN"/>
    <property type="match status" value="1"/>
</dbReference>
<reference evidence="5 8" key="2">
    <citation type="submission" date="2016-08" db="EMBL/GenBank/DDBJ databases">
        <title>Characterization of Isolates of Eisenbergiella tayi Derived from Blood Cultures, Using Whole Genome Sequencing.</title>
        <authorList>
            <person name="Bernier A.-M."/>
            <person name="Burdz T."/>
            <person name="Wiebe D."/>
            <person name="Bernard K."/>
        </authorList>
    </citation>
    <scope>NUCLEOTIDE SEQUENCE [LARGE SCALE GENOMIC DNA]</scope>
    <source>
        <strain evidence="5 8">NML120146</strain>
    </source>
</reference>
<dbReference type="EMBL" id="MEHD01000015">
    <property type="protein sequence ID" value="ODR59257.1"/>
    <property type="molecule type" value="Genomic_DNA"/>
</dbReference>
<evidence type="ECO:0000313" key="3">
    <source>
        <dbReference type="EMBL" id="ODM13627.1"/>
    </source>
</evidence>
<evidence type="ECO:0000313" key="2">
    <source>
        <dbReference type="EMBL" id="ODM05385.1"/>
    </source>
</evidence>
<protein>
    <submittedName>
        <fullName evidence="4">DUF378 domain-containing protein</fullName>
    </submittedName>
</protein>
<accession>A0A1E3A9D8</accession>
<keyword evidence="1" id="KW-0472">Membrane</keyword>
<feature type="transmembrane region" description="Helical" evidence="1">
    <location>
        <begin position="6"/>
        <end position="29"/>
    </location>
</feature>
<evidence type="ECO:0000313" key="8">
    <source>
        <dbReference type="Proteomes" id="UP000094869"/>
    </source>
</evidence>
<comment type="caution">
    <text evidence="2">The sequence shown here is derived from an EMBL/GenBank/DDBJ whole genome shotgun (WGS) entry which is preliminary data.</text>
</comment>
<keyword evidence="8" id="KW-1185">Reference proteome</keyword>
<reference evidence="6 9" key="1">
    <citation type="submission" date="2016-07" db="EMBL/GenBank/DDBJ databases">
        <title>Characterization of isolates of Eisenbergiella tayi derived from blood cultures, using whole genome sequencing.</title>
        <authorList>
            <person name="Burdz T."/>
            <person name="Wiebe D."/>
            <person name="Huynh C."/>
            <person name="Bernard K."/>
        </authorList>
    </citation>
    <scope>NUCLEOTIDE SEQUENCE [LARGE SCALE GENOMIC DNA]</scope>
    <source>
        <strain evidence="2 6">NML 110608</strain>
        <strain evidence="3 9">NML 120489</strain>
    </source>
</reference>
<dbReference type="Proteomes" id="UP000094067">
    <property type="component" value="Unassembled WGS sequence"/>
</dbReference>
<organism evidence="2 6">
    <name type="scientific">Eisenbergiella tayi</name>
    <dbReference type="NCBI Taxonomy" id="1432052"/>
    <lineage>
        <taxon>Bacteria</taxon>
        <taxon>Bacillati</taxon>
        <taxon>Bacillota</taxon>
        <taxon>Clostridia</taxon>
        <taxon>Lachnospirales</taxon>
        <taxon>Lachnospiraceae</taxon>
        <taxon>Eisenbergiella</taxon>
    </lineage>
</organism>
<evidence type="ECO:0000313" key="5">
    <source>
        <dbReference type="EMBL" id="ODR59257.1"/>
    </source>
</evidence>
<dbReference type="EMBL" id="MCGI01000001">
    <property type="protein sequence ID" value="ODM13627.1"/>
    <property type="molecule type" value="Genomic_DNA"/>
</dbReference>
<dbReference type="Proteomes" id="UP000094271">
    <property type="component" value="Unassembled WGS sequence"/>
</dbReference>
<dbReference type="Pfam" id="PF04070">
    <property type="entry name" value="DUF378"/>
    <property type="match status" value="1"/>
</dbReference>